<accession>A0ABS1BV77</accession>
<dbReference type="RefSeq" id="WP_200523165.1">
    <property type="nucleotide sequence ID" value="NZ_JAEHNZ010000004.1"/>
</dbReference>
<proteinExistence type="predicted"/>
<name>A0ABS1BV77_9NEIS</name>
<keyword evidence="2" id="KW-1185">Reference proteome</keyword>
<dbReference type="Proteomes" id="UP000614058">
    <property type="component" value="Unassembled WGS sequence"/>
</dbReference>
<sequence>MQAASIGFQAADWMSGGLRQPENRIIASRAHALCFGGQSGRQQAGIMAGQGF</sequence>
<organism evidence="1 2">
    <name type="scientific">Kingella bonacorsii</name>
    <dbReference type="NCBI Taxonomy" id="2796361"/>
    <lineage>
        <taxon>Bacteria</taxon>
        <taxon>Pseudomonadati</taxon>
        <taxon>Pseudomonadota</taxon>
        <taxon>Betaproteobacteria</taxon>
        <taxon>Neisseriales</taxon>
        <taxon>Neisseriaceae</taxon>
        <taxon>Kingella</taxon>
    </lineage>
</organism>
<dbReference type="EMBL" id="JAEHNZ010000004">
    <property type="protein sequence ID" value="MBK0397177.1"/>
    <property type="molecule type" value="Genomic_DNA"/>
</dbReference>
<evidence type="ECO:0000313" key="2">
    <source>
        <dbReference type="Proteomes" id="UP000614058"/>
    </source>
</evidence>
<reference evidence="1 2" key="1">
    <citation type="journal article" date="2021" name="Pathogens">
        <title>Isolation and Characterization of Kingella bonacorsii sp. nov., A Novel Kingella Species Detected in a Stable Periodontitis Subject.</title>
        <authorList>
            <person name="Antezack A."/>
            <person name="Boxberger M."/>
            <person name="Rolland C."/>
            <person name="Monnet-Corti V."/>
            <person name="La Scola B."/>
        </authorList>
    </citation>
    <scope>NUCLEOTIDE SEQUENCE [LARGE SCALE GENOMIC DNA]</scope>
    <source>
        <strain evidence="1 2">Marseille-Q4569</strain>
    </source>
</reference>
<protein>
    <submittedName>
        <fullName evidence="1">Uncharacterized protein</fullName>
    </submittedName>
</protein>
<comment type="caution">
    <text evidence="1">The sequence shown here is derived from an EMBL/GenBank/DDBJ whole genome shotgun (WGS) entry which is preliminary data.</text>
</comment>
<gene>
    <name evidence="1" type="ORF">JDW22_11480</name>
</gene>
<evidence type="ECO:0000313" key="1">
    <source>
        <dbReference type="EMBL" id="MBK0397177.1"/>
    </source>
</evidence>